<evidence type="ECO:0000313" key="1">
    <source>
        <dbReference type="EMBL" id="KFE66380.1"/>
    </source>
</evidence>
<accession>A0A085WFB7</accession>
<dbReference type="AlphaFoldDB" id="A0A085WFB7"/>
<evidence type="ECO:0000313" key="2">
    <source>
        <dbReference type="Proteomes" id="UP000028725"/>
    </source>
</evidence>
<reference evidence="1 2" key="1">
    <citation type="submission" date="2014-04" db="EMBL/GenBank/DDBJ databases">
        <title>Genome assembly of Hyalangium minutum DSM 14724.</title>
        <authorList>
            <person name="Sharma G."/>
            <person name="Subramanian S."/>
        </authorList>
    </citation>
    <scope>NUCLEOTIDE SEQUENCE [LARGE SCALE GENOMIC DNA]</scope>
    <source>
        <strain evidence="1 2">DSM 14724</strain>
    </source>
</reference>
<dbReference type="RefSeq" id="WP_044192196.1">
    <property type="nucleotide sequence ID" value="NZ_JMCB01000010.1"/>
</dbReference>
<protein>
    <submittedName>
        <fullName evidence="1">Uncharacterized protein</fullName>
    </submittedName>
</protein>
<name>A0A085WFB7_9BACT</name>
<proteinExistence type="predicted"/>
<sequence>MTKGVKITLAVTAALVGLSVTCCFGTLALGLLGGEETAPTGPRAIGGAGFTFAPPASFQKAGEDHWRREQRDDTELYWVDVRRLPPIAGLEGADEKLSALWLKLLSDAYEQVHAPLVQRRFVSNGARAHFGRARLLRPGNPEPVTVSLYLVEADDRLEPFLVVQGCDTTAMGSQMIILFSFPRTHVFVEELLATVQGSPTGGSLASDDEVTGQFAFGDTHTAQWINTVTGATSMTAVARAVDFTFNDDHTYTYSFTGGSGQVGAIKFGTDKDQGHWRVEHDVLVLTGEKSTRKYFITGAPRGPDGQQVLLLQPEPT</sequence>
<comment type="caution">
    <text evidence="1">The sequence shown here is derived from an EMBL/GenBank/DDBJ whole genome shotgun (WGS) entry which is preliminary data.</text>
</comment>
<dbReference type="Proteomes" id="UP000028725">
    <property type="component" value="Unassembled WGS sequence"/>
</dbReference>
<dbReference type="EMBL" id="JMCB01000010">
    <property type="protein sequence ID" value="KFE66380.1"/>
    <property type="molecule type" value="Genomic_DNA"/>
</dbReference>
<dbReference type="OrthoDB" id="5490771at2"/>
<keyword evidence="2" id="KW-1185">Reference proteome</keyword>
<organism evidence="1 2">
    <name type="scientific">Hyalangium minutum</name>
    <dbReference type="NCBI Taxonomy" id="394096"/>
    <lineage>
        <taxon>Bacteria</taxon>
        <taxon>Pseudomonadati</taxon>
        <taxon>Myxococcota</taxon>
        <taxon>Myxococcia</taxon>
        <taxon>Myxococcales</taxon>
        <taxon>Cystobacterineae</taxon>
        <taxon>Archangiaceae</taxon>
        <taxon>Hyalangium</taxon>
    </lineage>
</organism>
<dbReference type="STRING" id="394096.DB31_0853"/>
<gene>
    <name evidence="1" type="ORF">DB31_0853</name>
</gene>